<protein>
    <submittedName>
        <fullName evidence="1">Uncharacterized protein</fullName>
    </submittedName>
</protein>
<dbReference type="AlphaFoldDB" id="A0A6G1HKX3"/>
<proteinExistence type="predicted"/>
<keyword evidence="2" id="KW-1185">Reference proteome</keyword>
<sequence>MKATAMLSDQNIPQFLWPLAIQYAAELKKRSPARRLDGKTPYEVIYGTKPDLSRILIFGSVVYYQNDHRAQSEKVTPRGLRGRFVGFADG</sequence>
<gene>
    <name evidence="1" type="ORF">EJ06DRAFT_483618</name>
</gene>
<accession>A0A6G1HKX3</accession>
<dbReference type="EMBL" id="ML996707">
    <property type="protein sequence ID" value="KAF2396487.1"/>
    <property type="molecule type" value="Genomic_DNA"/>
</dbReference>
<feature type="non-terminal residue" evidence="1">
    <location>
        <position position="90"/>
    </location>
</feature>
<dbReference type="Proteomes" id="UP000799640">
    <property type="component" value="Unassembled WGS sequence"/>
</dbReference>
<evidence type="ECO:0000313" key="2">
    <source>
        <dbReference type="Proteomes" id="UP000799640"/>
    </source>
</evidence>
<evidence type="ECO:0000313" key="1">
    <source>
        <dbReference type="EMBL" id="KAF2396487.1"/>
    </source>
</evidence>
<name>A0A6G1HKX3_9PEZI</name>
<reference evidence="1" key="1">
    <citation type="journal article" date="2020" name="Stud. Mycol.">
        <title>101 Dothideomycetes genomes: a test case for predicting lifestyles and emergence of pathogens.</title>
        <authorList>
            <person name="Haridas S."/>
            <person name="Albert R."/>
            <person name="Binder M."/>
            <person name="Bloem J."/>
            <person name="Labutti K."/>
            <person name="Salamov A."/>
            <person name="Andreopoulos B."/>
            <person name="Baker S."/>
            <person name="Barry K."/>
            <person name="Bills G."/>
            <person name="Bluhm B."/>
            <person name="Cannon C."/>
            <person name="Castanera R."/>
            <person name="Culley D."/>
            <person name="Daum C."/>
            <person name="Ezra D."/>
            <person name="Gonzalez J."/>
            <person name="Henrissat B."/>
            <person name="Kuo A."/>
            <person name="Liang C."/>
            <person name="Lipzen A."/>
            <person name="Lutzoni F."/>
            <person name="Magnuson J."/>
            <person name="Mondo S."/>
            <person name="Nolan M."/>
            <person name="Ohm R."/>
            <person name="Pangilinan J."/>
            <person name="Park H.-J."/>
            <person name="Ramirez L."/>
            <person name="Alfaro M."/>
            <person name="Sun H."/>
            <person name="Tritt A."/>
            <person name="Yoshinaga Y."/>
            <person name="Zwiers L.-H."/>
            <person name="Turgeon B."/>
            <person name="Goodwin S."/>
            <person name="Spatafora J."/>
            <person name="Crous P."/>
            <person name="Grigoriev I."/>
        </authorList>
    </citation>
    <scope>NUCLEOTIDE SEQUENCE</scope>
    <source>
        <strain evidence="1">CBS 262.69</strain>
    </source>
</reference>
<dbReference type="OrthoDB" id="3768101at2759"/>
<organism evidence="1 2">
    <name type="scientific">Trichodelitschia bisporula</name>
    <dbReference type="NCBI Taxonomy" id="703511"/>
    <lineage>
        <taxon>Eukaryota</taxon>
        <taxon>Fungi</taxon>
        <taxon>Dikarya</taxon>
        <taxon>Ascomycota</taxon>
        <taxon>Pezizomycotina</taxon>
        <taxon>Dothideomycetes</taxon>
        <taxon>Dothideomycetes incertae sedis</taxon>
        <taxon>Phaeotrichales</taxon>
        <taxon>Phaeotrichaceae</taxon>
        <taxon>Trichodelitschia</taxon>
    </lineage>
</organism>